<evidence type="ECO:0000313" key="3">
    <source>
        <dbReference type="Proteomes" id="UP000479756"/>
    </source>
</evidence>
<gene>
    <name evidence="2" type="ORF">G3T37_08095</name>
</gene>
<name>A0A7C9TQI0_9MICO</name>
<proteinExistence type="predicted"/>
<accession>A0A7C9TQI0</accession>
<dbReference type="RefSeq" id="WP_163472988.1">
    <property type="nucleotide sequence ID" value="NZ_JAAGWZ010000002.1"/>
</dbReference>
<dbReference type="GO" id="GO:0003989">
    <property type="term" value="F:acetyl-CoA carboxylase activity"/>
    <property type="evidence" value="ECO:0007669"/>
    <property type="project" value="InterPro"/>
</dbReference>
<evidence type="ECO:0000313" key="2">
    <source>
        <dbReference type="EMBL" id="NEM91318.1"/>
    </source>
</evidence>
<feature type="compositionally biased region" description="Polar residues" evidence="1">
    <location>
        <begin position="46"/>
        <end position="61"/>
    </location>
</feature>
<reference evidence="2 3" key="1">
    <citation type="journal article" date="2014" name="Int. J. Syst. Evol. Microbiol.">
        <title>Description of Galbitalea soli gen. nov., sp. nov., and Frondihabitans sucicola sp. nov.</title>
        <authorList>
            <person name="Kim S.J."/>
            <person name="Lim J.M."/>
            <person name="Ahn J.H."/>
            <person name="Weon H.Y."/>
            <person name="Hamada M."/>
            <person name="Suzuki K."/>
            <person name="Ahn T.Y."/>
            <person name="Kwon S.W."/>
        </authorList>
    </citation>
    <scope>NUCLEOTIDE SEQUENCE [LARGE SCALE GENOMIC DNA]</scope>
    <source>
        <strain evidence="2 3">NBRC 108727</strain>
    </source>
</reference>
<sequence>MTDDAATLADFVVVSGAPDAEELAAVTAVLAGVLDELAAERGRQSHGGQSAWQRTQRSVRGTLTPGAGQWRGFAG</sequence>
<dbReference type="GO" id="GO:0004658">
    <property type="term" value="F:propionyl-CoA carboxylase activity"/>
    <property type="evidence" value="ECO:0007669"/>
    <property type="project" value="InterPro"/>
</dbReference>
<dbReference type="Pfam" id="PF13822">
    <property type="entry name" value="ACC_epsilon"/>
    <property type="match status" value="1"/>
</dbReference>
<evidence type="ECO:0000256" key="1">
    <source>
        <dbReference type="SAM" id="MobiDB-lite"/>
    </source>
</evidence>
<dbReference type="InterPro" id="IPR032716">
    <property type="entry name" value="ACC_epsilon"/>
</dbReference>
<dbReference type="AlphaFoldDB" id="A0A7C9TQI0"/>
<protein>
    <submittedName>
        <fullName evidence="2">Acyl-CoA carboxylase subunit epsilon</fullName>
    </submittedName>
</protein>
<feature type="region of interest" description="Disordered" evidence="1">
    <location>
        <begin position="41"/>
        <end position="75"/>
    </location>
</feature>
<organism evidence="2 3">
    <name type="scientific">Galbitalea soli</name>
    <dbReference type="NCBI Taxonomy" id="1268042"/>
    <lineage>
        <taxon>Bacteria</taxon>
        <taxon>Bacillati</taxon>
        <taxon>Actinomycetota</taxon>
        <taxon>Actinomycetes</taxon>
        <taxon>Micrococcales</taxon>
        <taxon>Microbacteriaceae</taxon>
        <taxon>Galbitalea</taxon>
    </lineage>
</organism>
<dbReference type="Proteomes" id="UP000479756">
    <property type="component" value="Unassembled WGS sequence"/>
</dbReference>
<keyword evidence="3" id="KW-1185">Reference proteome</keyword>
<comment type="caution">
    <text evidence="2">The sequence shown here is derived from an EMBL/GenBank/DDBJ whole genome shotgun (WGS) entry which is preliminary data.</text>
</comment>
<dbReference type="EMBL" id="JAAGWZ010000002">
    <property type="protein sequence ID" value="NEM91318.1"/>
    <property type="molecule type" value="Genomic_DNA"/>
</dbReference>